<keyword evidence="2" id="KW-0012">Acyltransferase</keyword>
<dbReference type="Pfam" id="PF00583">
    <property type="entry name" value="Acetyltransf_1"/>
    <property type="match status" value="1"/>
</dbReference>
<dbReference type="Gene3D" id="3.40.630.30">
    <property type="match status" value="1"/>
</dbReference>
<dbReference type="STRING" id="1122125.GCA_000423185_01233"/>
<evidence type="ECO:0000256" key="2">
    <source>
        <dbReference type="ARBA" id="ARBA00023315"/>
    </source>
</evidence>
<evidence type="ECO:0000313" key="5">
    <source>
        <dbReference type="Proteomes" id="UP000196655"/>
    </source>
</evidence>
<dbReference type="AlphaFoldDB" id="A0A211ZEH4"/>
<keyword evidence="5" id="KW-1185">Reference proteome</keyword>
<dbReference type="InterPro" id="IPR050832">
    <property type="entry name" value="Bact_Acetyltransf"/>
</dbReference>
<dbReference type="Proteomes" id="UP000196655">
    <property type="component" value="Unassembled WGS sequence"/>
</dbReference>
<dbReference type="PANTHER" id="PTHR43877">
    <property type="entry name" value="AMINOALKYLPHOSPHONATE N-ACETYLTRANSFERASE-RELATED-RELATED"/>
    <property type="match status" value="1"/>
</dbReference>
<sequence>MPTDLLRPAVAADAPAIAALHVAVWRDTYRSLAPASAMGALDVARRQARWETILADPAQVALVAEVGGALAGFGLAGPPGDPAFGDRGEVKYLYVGSGFARRGLGRRLLAALAAAMARRGYAALGLGVVVGNDPAIAFYEAQGGRRIGAYIDPGPLWRSDNLLYVWDDLIALAARG</sequence>
<dbReference type="PROSITE" id="PS51186">
    <property type="entry name" value="GNAT"/>
    <property type="match status" value="1"/>
</dbReference>
<proteinExistence type="predicted"/>
<evidence type="ECO:0000256" key="1">
    <source>
        <dbReference type="ARBA" id="ARBA00022679"/>
    </source>
</evidence>
<dbReference type="OrthoDB" id="9799154at2"/>
<comment type="caution">
    <text evidence="4">The sequence shown here is derived from an EMBL/GenBank/DDBJ whole genome shotgun (WGS) entry which is preliminary data.</text>
</comment>
<feature type="domain" description="N-acetyltransferase" evidence="3">
    <location>
        <begin position="4"/>
        <end position="170"/>
    </location>
</feature>
<accession>A0A211ZEH4</accession>
<evidence type="ECO:0000313" key="4">
    <source>
        <dbReference type="EMBL" id="OWJ63564.1"/>
    </source>
</evidence>
<name>A0A211ZEH4_9PROT</name>
<dbReference type="EMBL" id="NHON01000086">
    <property type="protein sequence ID" value="OWJ63564.1"/>
    <property type="molecule type" value="Genomic_DNA"/>
</dbReference>
<dbReference type="GO" id="GO:0016747">
    <property type="term" value="F:acyltransferase activity, transferring groups other than amino-acyl groups"/>
    <property type="evidence" value="ECO:0007669"/>
    <property type="project" value="InterPro"/>
</dbReference>
<organism evidence="4 5">
    <name type="scientific">Inquilinus limosus</name>
    <dbReference type="NCBI Taxonomy" id="171674"/>
    <lineage>
        <taxon>Bacteria</taxon>
        <taxon>Pseudomonadati</taxon>
        <taxon>Pseudomonadota</taxon>
        <taxon>Alphaproteobacteria</taxon>
        <taxon>Rhodospirillales</taxon>
        <taxon>Rhodospirillaceae</taxon>
        <taxon>Inquilinus</taxon>
    </lineage>
</organism>
<protein>
    <submittedName>
        <fullName evidence="4">GNAT family N-acetyltransferase</fullName>
    </submittedName>
</protein>
<gene>
    <name evidence="4" type="ORF">BWR60_29175</name>
</gene>
<evidence type="ECO:0000259" key="3">
    <source>
        <dbReference type="PROSITE" id="PS51186"/>
    </source>
</evidence>
<dbReference type="InterPro" id="IPR000182">
    <property type="entry name" value="GNAT_dom"/>
</dbReference>
<reference evidence="5" key="1">
    <citation type="submission" date="2017-05" db="EMBL/GenBank/DDBJ databases">
        <authorList>
            <person name="Macchi M."/>
            <person name="Festa S."/>
            <person name="Coppotelli B.M."/>
            <person name="Morelli I.S."/>
        </authorList>
    </citation>
    <scope>NUCLEOTIDE SEQUENCE [LARGE SCALE GENOMIC DNA]</scope>
    <source>
        <strain evidence="5">I</strain>
    </source>
</reference>
<keyword evidence="1 4" id="KW-0808">Transferase</keyword>
<dbReference type="InterPro" id="IPR016181">
    <property type="entry name" value="Acyl_CoA_acyltransferase"/>
</dbReference>
<dbReference type="SUPFAM" id="SSF55729">
    <property type="entry name" value="Acyl-CoA N-acyltransferases (Nat)"/>
    <property type="match status" value="1"/>
</dbReference>